<keyword evidence="3" id="KW-1185">Reference proteome</keyword>
<dbReference type="RefSeq" id="XP_003890237.1">
    <property type="nucleotide sequence ID" value="XM_003890188.1"/>
</dbReference>
<dbReference type="HOGENOM" id="CLU_003292_5_0_1"/>
<proteinExistence type="predicted"/>
<keyword evidence="1" id="KW-0233">DNA recombination</keyword>
<dbReference type="GO" id="GO:0006310">
    <property type="term" value="P:DNA recombination"/>
    <property type="evidence" value="ECO:0007669"/>
    <property type="project" value="UniProtKB-KW"/>
</dbReference>
<dbReference type="SUPFAM" id="SSF56349">
    <property type="entry name" value="DNA breaking-rejoining enzymes"/>
    <property type="match status" value="1"/>
</dbReference>
<dbReference type="VEuPathDB" id="FungiDB:PGTG_21198"/>
<dbReference type="InParanoid" id="H6QQJ1"/>
<evidence type="ECO:0000313" key="3">
    <source>
        <dbReference type="Proteomes" id="UP000008783"/>
    </source>
</evidence>
<dbReference type="PANTHER" id="PTHR34605">
    <property type="entry name" value="PHAGE_INTEGRASE DOMAIN-CONTAINING PROTEIN"/>
    <property type="match status" value="1"/>
</dbReference>
<protein>
    <recommendedName>
        <fullName evidence="4">Tyr recombinase domain-containing protein</fullName>
    </recommendedName>
</protein>
<evidence type="ECO:0000313" key="2">
    <source>
        <dbReference type="EMBL" id="EHS62691.1"/>
    </source>
</evidence>
<dbReference type="GO" id="GO:0003677">
    <property type="term" value="F:DNA binding"/>
    <property type="evidence" value="ECO:0007669"/>
    <property type="project" value="InterPro"/>
</dbReference>
<dbReference type="PANTHER" id="PTHR34605:SF3">
    <property type="entry name" value="P CELL-TYPE AGGLUTINATION PROTEIN MAP4-LIKE-RELATED"/>
    <property type="match status" value="1"/>
</dbReference>
<dbReference type="EMBL" id="DS178272">
    <property type="protein sequence ID" value="EHS62691.1"/>
    <property type="molecule type" value="Genomic_DNA"/>
</dbReference>
<name>H6QQJ1_PUCGT</name>
<organism evidence="2 3">
    <name type="scientific">Puccinia graminis f. sp. tritici (strain CRL 75-36-700-3 / race SCCL)</name>
    <name type="common">Black stem rust fungus</name>
    <dbReference type="NCBI Taxonomy" id="418459"/>
    <lineage>
        <taxon>Eukaryota</taxon>
        <taxon>Fungi</taxon>
        <taxon>Dikarya</taxon>
        <taxon>Basidiomycota</taxon>
        <taxon>Pucciniomycotina</taxon>
        <taxon>Pucciniomycetes</taxon>
        <taxon>Pucciniales</taxon>
        <taxon>Pucciniaceae</taxon>
        <taxon>Puccinia</taxon>
    </lineage>
</organism>
<dbReference type="InterPro" id="IPR013762">
    <property type="entry name" value="Integrase-like_cat_sf"/>
</dbReference>
<dbReference type="GeneID" id="13541308"/>
<dbReference type="KEGG" id="pgr:PGTG_21198"/>
<evidence type="ECO:0000256" key="1">
    <source>
        <dbReference type="ARBA" id="ARBA00023172"/>
    </source>
</evidence>
<dbReference type="InterPro" id="IPR011010">
    <property type="entry name" value="DNA_brk_join_enz"/>
</dbReference>
<evidence type="ECO:0008006" key="4">
    <source>
        <dbReference type="Google" id="ProtNLM"/>
    </source>
</evidence>
<dbReference type="OrthoDB" id="5149081at2759"/>
<sequence length="370" mass="41714">MVDSSEDIVVIDNERLTVGHLNKIKAFAANGTTHYPISTLNAHLLSGWKWNTILGYNAAVKKFIFFKNLSGNHKFKLPASRKDIEDFCFWAGRNLYLNNSYKISAPSIKKYLCGLKAWHTFHSEDYPEISDKRIELLIKASSRIDATLPKKPKKPPILLKHLIWLANTLFPGGDIDKTIMDLAIVSFWGMARIGEFTYDKTFGDLNAENAVLTSDVRLVKSAIGEKAIITVRNAKTAQPGAPQIIVVHSLKNMLCPVLALKRRLDEANGENTSLFGFYREGTRRHLTRSIAVNRIQLVLRAGGFEGLLGHSFRVGGASLRYALGTPIEEICLLGRWISNCYRLYIREYTAEDTEDSKKIIAELNDLWEED</sequence>
<dbReference type="GO" id="GO:0015074">
    <property type="term" value="P:DNA integration"/>
    <property type="evidence" value="ECO:0007669"/>
    <property type="project" value="InterPro"/>
</dbReference>
<reference evidence="3" key="1">
    <citation type="journal article" date="2011" name="Proc. Natl. Acad. Sci. U.S.A.">
        <title>Obligate biotrophy features unraveled by the genomic analysis of rust fungi.</title>
        <authorList>
            <person name="Duplessis S."/>
            <person name="Cuomo C.A."/>
            <person name="Lin Y.-C."/>
            <person name="Aerts A."/>
            <person name="Tisserant E."/>
            <person name="Veneault-Fourrey C."/>
            <person name="Joly D.L."/>
            <person name="Hacquard S."/>
            <person name="Amselem J."/>
            <person name="Cantarel B.L."/>
            <person name="Chiu R."/>
            <person name="Coutinho P.M."/>
            <person name="Feau N."/>
            <person name="Field M."/>
            <person name="Frey P."/>
            <person name="Gelhaye E."/>
            <person name="Goldberg J."/>
            <person name="Grabherr M.G."/>
            <person name="Kodira C.D."/>
            <person name="Kohler A."/>
            <person name="Kuees U."/>
            <person name="Lindquist E.A."/>
            <person name="Lucas S.M."/>
            <person name="Mago R."/>
            <person name="Mauceli E."/>
            <person name="Morin E."/>
            <person name="Murat C."/>
            <person name="Pangilinan J.L."/>
            <person name="Park R."/>
            <person name="Pearson M."/>
            <person name="Quesneville H."/>
            <person name="Rouhier N."/>
            <person name="Sakthikumar S."/>
            <person name="Salamov A.A."/>
            <person name="Schmutz J."/>
            <person name="Selles B."/>
            <person name="Shapiro H."/>
            <person name="Tanguay P."/>
            <person name="Tuskan G.A."/>
            <person name="Henrissat B."/>
            <person name="Van de Peer Y."/>
            <person name="Rouze P."/>
            <person name="Ellis J.G."/>
            <person name="Dodds P.N."/>
            <person name="Schein J.E."/>
            <person name="Zhong S."/>
            <person name="Hamelin R.C."/>
            <person name="Grigoriev I.V."/>
            <person name="Szabo L.J."/>
            <person name="Martin F."/>
        </authorList>
    </citation>
    <scope>NUCLEOTIDE SEQUENCE [LARGE SCALE GENOMIC DNA]</scope>
    <source>
        <strain evidence="3">CRL 75-36-700-3 / race SCCL</strain>
    </source>
</reference>
<dbReference type="AlphaFoldDB" id="H6QQJ1"/>
<accession>H6QQJ1</accession>
<gene>
    <name evidence="2" type="ORF">PGTG_21198</name>
</gene>
<dbReference type="Gene3D" id="1.10.443.10">
    <property type="entry name" value="Intergrase catalytic core"/>
    <property type="match status" value="1"/>
</dbReference>
<dbReference type="Proteomes" id="UP000008783">
    <property type="component" value="Unassembled WGS sequence"/>
</dbReference>
<dbReference type="InterPro" id="IPR052925">
    <property type="entry name" value="Phage_Integrase-like_Recomb"/>
</dbReference>